<evidence type="ECO:0000313" key="1">
    <source>
        <dbReference type="EMBL" id="MFC5410093.1"/>
    </source>
</evidence>
<protein>
    <recommendedName>
        <fullName evidence="3">Nucleotidyl transferase AbiEii/AbiGii toxin family protein</fullName>
    </recommendedName>
</protein>
<sequence length="162" mass="18808">MDYLSTIRNVCRTFNENAVDYLIVGGTAVALHGYIRPTIGKNGQPAAKADLDFWYRTTPENHARLLKAVEQLGKDVSEHRNAEVIDLTPFLRFEFEEYTLDLLPKLKTPLRFWQAYERRQSFKSEDIDIVFISLDDLIQDKQVTGRQKDLDDIENLRRTNSS</sequence>
<dbReference type="InterPro" id="IPR043519">
    <property type="entry name" value="NT_sf"/>
</dbReference>
<gene>
    <name evidence="1" type="ORF">ACFPMF_12285</name>
</gene>
<dbReference type="RefSeq" id="WP_379845098.1">
    <property type="nucleotide sequence ID" value="NZ_JBHSMA010000003.1"/>
</dbReference>
<evidence type="ECO:0000313" key="2">
    <source>
        <dbReference type="Proteomes" id="UP001596106"/>
    </source>
</evidence>
<dbReference type="SUPFAM" id="SSF81301">
    <property type="entry name" value="Nucleotidyltransferase"/>
    <property type="match status" value="1"/>
</dbReference>
<comment type="caution">
    <text evidence="1">The sequence shown here is derived from an EMBL/GenBank/DDBJ whole genome shotgun (WGS) entry which is preliminary data.</text>
</comment>
<dbReference type="Gene3D" id="3.30.460.40">
    <property type="match status" value="1"/>
</dbReference>
<name>A0ABW0IBQ5_9BACT</name>
<dbReference type="Proteomes" id="UP001596106">
    <property type="component" value="Unassembled WGS sequence"/>
</dbReference>
<keyword evidence="2" id="KW-1185">Reference proteome</keyword>
<accession>A0ABW0IBQ5</accession>
<reference evidence="2" key="1">
    <citation type="journal article" date="2019" name="Int. J. Syst. Evol. Microbiol.">
        <title>The Global Catalogue of Microorganisms (GCM) 10K type strain sequencing project: providing services to taxonomists for standard genome sequencing and annotation.</title>
        <authorList>
            <consortium name="The Broad Institute Genomics Platform"/>
            <consortium name="The Broad Institute Genome Sequencing Center for Infectious Disease"/>
            <person name="Wu L."/>
            <person name="Ma J."/>
        </authorList>
    </citation>
    <scope>NUCLEOTIDE SEQUENCE [LARGE SCALE GENOMIC DNA]</scope>
    <source>
        <strain evidence="2">CCUG 55250</strain>
    </source>
</reference>
<evidence type="ECO:0008006" key="3">
    <source>
        <dbReference type="Google" id="ProtNLM"/>
    </source>
</evidence>
<organism evidence="1 2">
    <name type="scientific">Larkinella bovis</name>
    <dbReference type="NCBI Taxonomy" id="683041"/>
    <lineage>
        <taxon>Bacteria</taxon>
        <taxon>Pseudomonadati</taxon>
        <taxon>Bacteroidota</taxon>
        <taxon>Cytophagia</taxon>
        <taxon>Cytophagales</taxon>
        <taxon>Spirosomataceae</taxon>
        <taxon>Larkinella</taxon>
    </lineage>
</organism>
<dbReference type="EMBL" id="JBHSMA010000003">
    <property type="protein sequence ID" value="MFC5410093.1"/>
    <property type="molecule type" value="Genomic_DNA"/>
</dbReference>
<proteinExistence type="predicted"/>